<feature type="compositionally biased region" description="Polar residues" evidence="1">
    <location>
        <begin position="540"/>
        <end position="558"/>
    </location>
</feature>
<comment type="caution">
    <text evidence="2">The sequence shown here is derived from an EMBL/GenBank/DDBJ whole genome shotgun (WGS) entry which is preliminary data.</text>
</comment>
<dbReference type="Proteomes" id="UP001054837">
    <property type="component" value="Unassembled WGS sequence"/>
</dbReference>
<proteinExistence type="predicted"/>
<feature type="region of interest" description="Disordered" evidence="1">
    <location>
        <begin position="505"/>
        <end position="558"/>
    </location>
</feature>
<gene>
    <name evidence="2" type="primary">AVEN_205228_1</name>
    <name evidence="2" type="ORF">CDAR_3181</name>
</gene>
<evidence type="ECO:0000313" key="3">
    <source>
        <dbReference type="Proteomes" id="UP001054837"/>
    </source>
</evidence>
<evidence type="ECO:0000313" key="2">
    <source>
        <dbReference type="EMBL" id="GIY39780.1"/>
    </source>
</evidence>
<protein>
    <submittedName>
        <fullName evidence="2">Uncharacterized protein</fullName>
    </submittedName>
</protein>
<accession>A0AAV4T0I2</accession>
<feature type="compositionally biased region" description="Basic and acidic residues" evidence="1">
    <location>
        <begin position="514"/>
        <end position="531"/>
    </location>
</feature>
<feature type="compositionally biased region" description="Basic and acidic residues" evidence="1">
    <location>
        <begin position="420"/>
        <end position="444"/>
    </location>
</feature>
<reference evidence="2 3" key="1">
    <citation type="submission" date="2021-06" db="EMBL/GenBank/DDBJ databases">
        <title>Caerostris darwini draft genome.</title>
        <authorList>
            <person name="Kono N."/>
            <person name="Arakawa K."/>
        </authorList>
    </citation>
    <scope>NUCLEOTIDE SEQUENCE [LARGE SCALE GENOMIC DNA]</scope>
</reference>
<keyword evidence="3" id="KW-1185">Reference proteome</keyword>
<name>A0AAV4T0I2_9ARAC</name>
<feature type="region of interest" description="Disordered" evidence="1">
    <location>
        <begin position="349"/>
        <end position="492"/>
    </location>
</feature>
<sequence length="558" mass="62614">MDLLQFIEKPLKYISELTSQLAVLLSCTAVGHRDYVCLESVVSIFRTFEGEMKEMMNKLSNFEDLRNIETAFDEDEPYSNLETLQEKTLFTRGPKYWALLLSDCLILARRTEQGVLLVLDEPVMLRSIYQVTFDVMKCDTEFRVLFAVPNVYKATGQRNQWTTWILRTPCAGVKLLWQAILTHQLSLYSSEALTHGKKTSFVHAKPSLVLRGVLPKRNIKYEESSFVTCIQGPRAMSAYSKGPAYSDSTLTGAFRSSVEENSYLLIEDSSKVDKDKLRSLKLGKKEKEGSYFSLKEGSLKESHKRGVVRSKSFGNDFQESIPFIDCAEESNSGTESNIIYIREYVPEKKDDCDKPSDTNSVPQSGDGYAKSNVSDCDSVPSTPPKTADRLVQTDDSAESTEAAGAVSKRTPKKKFPRLGTFERIKIENKKSNSEDVPSTKECRTRTGTSIKHRRQISTTVSKEKLLRSESISPILDAKDETTSKELSPSVRPKYGKRYFGRFFKKSSSASGTTEKTDESVSKVEKENELTPKTESAPISEPNSETSVQPVDSSHVSLN</sequence>
<organism evidence="2 3">
    <name type="scientific">Caerostris darwini</name>
    <dbReference type="NCBI Taxonomy" id="1538125"/>
    <lineage>
        <taxon>Eukaryota</taxon>
        <taxon>Metazoa</taxon>
        <taxon>Ecdysozoa</taxon>
        <taxon>Arthropoda</taxon>
        <taxon>Chelicerata</taxon>
        <taxon>Arachnida</taxon>
        <taxon>Araneae</taxon>
        <taxon>Araneomorphae</taxon>
        <taxon>Entelegynae</taxon>
        <taxon>Araneoidea</taxon>
        <taxon>Araneidae</taxon>
        <taxon>Caerostris</taxon>
    </lineage>
</organism>
<dbReference type="AlphaFoldDB" id="A0AAV4T0I2"/>
<evidence type="ECO:0000256" key="1">
    <source>
        <dbReference type="SAM" id="MobiDB-lite"/>
    </source>
</evidence>
<dbReference type="EMBL" id="BPLQ01008840">
    <property type="protein sequence ID" value="GIY39780.1"/>
    <property type="molecule type" value="Genomic_DNA"/>
</dbReference>